<keyword evidence="2" id="KW-1185">Reference proteome</keyword>
<gene>
    <name evidence="1" type="ORF">G7Y89_g11459</name>
</gene>
<dbReference type="EMBL" id="JAAMPI010001102">
    <property type="protein sequence ID" value="KAF4626699.1"/>
    <property type="molecule type" value="Genomic_DNA"/>
</dbReference>
<evidence type="ECO:0000313" key="2">
    <source>
        <dbReference type="Proteomes" id="UP000566819"/>
    </source>
</evidence>
<evidence type="ECO:0000313" key="1">
    <source>
        <dbReference type="EMBL" id="KAF4626699.1"/>
    </source>
</evidence>
<reference evidence="1 2" key="1">
    <citation type="submission" date="2020-03" db="EMBL/GenBank/DDBJ databases">
        <title>Draft Genome Sequence of Cudoniella acicularis.</title>
        <authorList>
            <person name="Buettner E."/>
            <person name="Kellner H."/>
        </authorList>
    </citation>
    <scope>NUCLEOTIDE SEQUENCE [LARGE SCALE GENOMIC DNA]</scope>
    <source>
        <strain evidence="1 2">DSM 108380</strain>
    </source>
</reference>
<sequence length="154" mass="17147">MLSTFGSNIAEVSEHRPHIKAGNGSTAPETIIFRGKIFKTQYYSSSNPTSIIAHEPTVQKQQAIERVARQYYQVLASQGDFLKAKEMILPLHLNKMNIVGDPLPISTTVASAPGLSFPNTSMSQLAFEQVDVPLEEFYFGDLSAWTFNNLWPIE</sequence>
<dbReference type="OrthoDB" id="10610208at2759"/>
<name>A0A8H4W0M5_9HELO</name>
<dbReference type="AlphaFoldDB" id="A0A8H4W0M5"/>
<proteinExistence type="predicted"/>
<accession>A0A8H4W0M5</accession>
<comment type="caution">
    <text evidence="1">The sequence shown here is derived from an EMBL/GenBank/DDBJ whole genome shotgun (WGS) entry which is preliminary data.</text>
</comment>
<dbReference type="Proteomes" id="UP000566819">
    <property type="component" value="Unassembled WGS sequence"/>
</dbReference>
<organism evidence="1 2">
    <name type="scientific">Cudoniella acicularis</name>
    <dbReference type="NCBI Taxonomy" id="354080"/>
    <lineage>
        <taxon>Eukaryota</taxon>
        <taxon>Fungi</taxon>
        <taxon>Dikarya</taxon>
        <taxon>Ascomycota</taxon>
        <taxon>Pezizomycotina</taxon>
        <taxon>Leotiomycetes</taxon>
        <taxon>Helotiales</taxon>
        <taxon>Tricladiaceae</taxon>
        <taxon>Cudoniella</taxon>
    </lineage>
</organism>
<protein>
    <submittedName>
        <fullName evidence="1">Uncharacterized protein</fullName>
    </submittedName>
</protein>